<name>A0A9X2JWQ5_9MICO</name>
<dbReference type="AlphaFoldDB" id="A0A9X2JWQ5"/>
<protein>
    <recommendedName>
        <fullName evidence="4">Spore-associated protein A</fullName>
    </recommendedName>
</protein>
<comment type="caution">
    <text evidence="2">The sequence shown here is derived from an EMBL/GenBank/DDBJ whole genome shotgun (WGS) entry which is preliminary data.</text>
</comment>
<evidence type="ECO:0008006" key="4">
    <source>
        <dbReference type="Google" id="ProtNLM"/>
    </source>
</evidence>
<keyword evidence="1" id="KW-0732">Signal</keyword>
<proteinExistence type="predicted"/>
<dbReference type="Proteomes" id="UP001139493">
    <property type="component" value="Unassembled WGS sequence"/>
</dbReference>
<feature type="signal peptide" evidence="1">
    <location>
        <begin position="1"/>
        <end position="28"/>
    </location>
</feature>
<reference evidence="2" key="1">
    <citation type="submission" date="2022-06" db="EMBL/GenBank/DDBJ databases">
        <title>Genomic Encyclopedia of Archaeal and Bacterial Type Strains, Phase II (KMG-II): from individual species to whole genera.</title>
        <authorList>
            <person name="Goeker M."/>
        </authorList>
    </citation>
    <scope>NUCLEOTIDE SEQUENCE</scope>
    <source>
        <strain evidence="2">DSM 26652</strain>
    </source>
</reference>
<feature type="chain" id="PRO_5040884366" description="Spore-associated protein A" evidence="1">
    <location>
        <begin position="29"/>
        <end position="145"/>
    </location>
</feature>
<organism evidence="2 3">
    <name type="scientific">Promicromonospora thailandica</name>
    <dbReference type="NCBI Taxonomy" id="765201"/>
    <lineage>
        <taxon>Bacteria</taxon>
        <taxon>Bacillati</taxon>
        <taxon>Actinomycetota</taxon>
        <taxon>Actinomycetes</taxon>
        <taxon>Micrococcales</taxon>
        <taxon>Promicromonosporaceae</taxon>
        <taxon>Promicromonospora</taxon>
    </lineage>
</organism>
<evidence type="ECO:0000256" key="1">
    <source>
        <dbReference type="SAM" id="SignalP"/>
    </source>
</evidence>
<keyword evidence="3" id="KW-1185">Reference proteome</keyword>
<evidence type="ECO:0000313" key="2">
    <source>
        <dbReference type="EMBL" id="MCP2266850.1"/>
    </source>
</evidence>
<evidence type="ECO:0000313" key="3">
    <source>
        <dbReference type="Proteomes" id="UP001139493"/>
    </source>
</evidence>
<sequence>MHVRLSRTVAAVMAAICSTVLFASPAVAAQGVSPSCSGSIVHQAGLWLPGGNQVGRVELWYSSANGGTNCVITRSFLGSKTDGIGAYLWLQDGRNVFDSSASYNSYAGGAWISNAAGVCVKYKGEVVLNGDVATGGRPGSWGNCG</sequence>
<dbReference type="EMBL" id="JAMTCS010000014">
    <property type="protein sequence ID" value="MCP2266850.1"/>
    <property type="molecule type" value="Genomic_DNA"/>
</dbReference>
<accession>A0A9X2JWQ5</accession>
<gene>
    <name evidence="2" type="ORF">APR03_004220</name>
</gene>